<keyword evidence="3 5" id="KW-0418">Kinase</keyword>
<dbReference type="PANTHER" id="PTHR10695:SF46">
    <property type="entry name" value="BIFUNCTIONAL COENZYME A SYNTHASE-RELATED"/>
    <property type="match status" value="1"/>
</dbReference>
<reference evidence="5" key="2">
    <citation type="journal article" date="2021" name="PeerJ">
        <title>Extensive microbial diversity within the chicken gut microbiome revealed by metagenomics and culture.</title>
        <authorList>
            <person name="Gilroy R."/>
            <person name="Ravi A."/>
            <person name="Getino M."/>
            <person name="Pursley I."/>
            <person name="Horton D.L."/>
            <person name="Alikhan N.F."/>
            <person name="Baker D."/>
            <person name="Gharbi K."/>
            <person name="Hall N."/>
            <person name="Watson M."/>
            <person name="Adriaenssens E.M."/>
            <person name="Foster-Nyarko E."/>
            <person name="Jarju S."/>
            <person name="Secka A."/>
            <person name="Antonio M."/>
            <person name="Oren A."/>
            <person name="Chaudhuri R.R."/>
            <person name="La Ragione R."/>
            <person name="Hildebrand F."/>
            <person name="Pallen M.J."/>
        </authorList>
    </citation>
    <scope>NUCLEOTIDE SEQUENCE</scope>
    <source>
        <strain evidence="5">11300</strain>
    </source>
</reference>
<gene>
    <name evidence="3" type="primary">coaE</name>
    <name evidence="5" type="ORF">IAD16_08940</name>
</gene>
<dbReference type="Pfam" id="PF01121">
    <property type="entry name" value="CoaE"/>
    <property type="match status" value="1"/>
</dbReference>
<dbReference type="InterPro" id="IPR001977">
    <property type="entry name" value="Depp_CoAkinase"/>
</dbReference>
<dbReference type="InterPro" id="IPR027417">
    <property type="entry name" value="P-loop_NTPase"/>
</dbReference>
<dbReference type="Proteomes" id="UP000824091">
    <property type="component" value="Unassembled WGS sequence"/>
</dbReference>
<evidence type="ECO:0000313" key="5">
    <source>
        <dbReference type="EMBL" id="HIU28490.1"/>
    </source>
</evidence>
<dbReference type="PANTHER" id="PTHR10695">
    <property type="entry name" value="DEPHOSPHO-COA KINASE-RELATED"/>
    <property type="match status" value="1"/>
</dbReference>
<comment type="pathway">
    <text evidence="3">Cofactor biosynthesis; coenzyme A biosynthesis; CoA from (R)-pantothenate: step 5/5.</text>
</comment>
<evidence type="ECO:0000313" key="6">
    <source>
        <dbReference type="Proteomes" id="UP000824091"/>
    </source>
</evidence>
<keyword evidence="2 3" id="KW-0067">ATP-binding</keyword>
<comment type="subcellular location">
    <subcellularLocation>
        <location evidence="3">Cytoplasm</location>
    </subcellularLocation>
</comment>
<dbReference type="NCBIfam" id="TIGR00152">
    <property type="entry name" value="dephospho-CoA kinase"/>
    <property type="match status" value="1"/>
</dbReference>
<evidence type="ECO:0000256" key="4">
    <source>
        <dbReference type="NCBIfam" id="TIGR00152"/>
    </source>
</evidence>
<organism evidence="5 6">
    <name type="scientific">Candidatus Fimisoma avicola</name>
    <dbReference type="NCBI Taxonomy" id="2840826"/>
    <lineage>
        <taxon>Bacteria</taxon>
        <taxon>Bacillati</taxon>
        <taxon>Bacillota</taxon>
        <taxon>Clostridia</taxon>
        <taxon>Eubacteriales</taxon>
        <taxon>Candidatus Fimisoma</taxon>
    </lineage>
</organism>
<dbReference type="EC" id="2.7.1.24" evidence="3 4"/>
<dbReference type="HAMAP" id="MF_00376">
    <property type="entry name" value="Dephospho_CoA_kinase"/>
    <property type="match status" value="1"/>
</dbReference>
<sequence>MKIIGLTGGIGAGKSTASSILKEYGCIILDADAISREMTSDGSEVLDDIAGTFGPGYVSNGVLDRKALGMLVFNDKNALTKLRSLITDKVADAIMSEIRTLKKEDKDGIVIIDAPLLFECGLHKITDENWLVSSNMDVRIKRVSARDGLSEQEILSRINSQMSEEEKKSLSQQVLDNSGTVDQLRLQIACQLERIKNEIQQK</sequence>
<reference evidence="5" key="1">
    <citation type="submission" date="2020-10" db="EMBL/GenBank/DDBJ databases">
        <authorList>
            <person name="Gilroy R."/>
        </authorList>
    </citation>
    <scope>NUCLEOTIDE SEQUENCE</scope>
    <source>
        <strain evidence="5">11300</strain>
    </source>
</reference>
<dbReference type="GO" id="GO:0005524">
    <property type="term" value="F:ATP binding"/>
    <property type="evidence" value="ECO:0007669"/>
    <property type="project" value="UniProtKB-UniRule"/>
</dbReference>
<comment type="similarity">
    <text evidence="3">Belongs to the CoaE family.</text>
</comment>
<dbReference type="AlphaFoldDB" id="A0A9D1L8W5"/>
<dbReference type="GO" id="GO:0004140">
    <property type="term" value="F:dephospho-CoA kinase activity"/>
    <property type="evidence" value="ECO:0007669"/>
    <property type="project" value="UniProtKB-UniRule"/>
</dbReference>
<name>A0A9D1L8W5_9FIRM</name>
<comment type="caution">
    <text evidence="5">The sequence shown here is derived from an EMBL/GenBank/DDBJ whole genome shotgun (WGS) entry which is preliminary data.</text>
</comment>
<keyword evidence="1 3" id="KW-0547">Nucleotide-binding</keyword>
<dbReference type="Gene3D" id="3.40.50.300">
    <property type="entry name" value="P-loop containing nucleotide triphosphate hydrolases"/>
    <property type="match status" value="1"/>
</dbReference>
<evidence type="ECO:0000256" key="2">
    <source>
        <dbReference type="ARBA" id="ARBA00022840"/>
    </source>
</evidence>
<proteinExistence type="inferred from homology"/>
<keyword evidence="3 5" id="KW-0808">Transferase</keyword>
<dbReference type="PROSITE" id="PS51219">
    <property type="entry name" value="DPCK"/>
    <property type="match status" value="1"/>
</dbReference>
<dbReference type="EMBL" id="DVMO01000140">
    <property type="protein sequence ID" value="HIU28490.1"/>
    <property type="molecule type" value="Genomic_DNA"/>
</dbReference>
<dbReference type="GO" id="GO:0015937">
    <property type="term" value="P:coenzyme A biosynthetic process"/>
    <property type="evidence" value="ECO:0007669"/>
    <property type="project" value="UniProtKB-UniRule"/>
</dbReference>
<feature type="binding site" evidence="3">
    <location>
        <begin position="11"/>
        <end position="16"/>
    </location>
    <ligand>
        <name>ATP</name>
        <dbReference type="ChEBI" id="CHEBI:30616"/>
    </ligand>
</feature>
<evidence type="ECO:0000256" key="3">
    <source>
        <dbReference type="HAMAP-Rule" id="MF_00376"/>
    </source>
</evidence>
<dbReference type="CDD" id="cd02022">
    <property type="entry name" value="DPCK"/>
    <property type="match status" value="1"/>
</dbReference>
<dbReference type="SUPFAM" id="SSF52540">
    <property type="entry name" value="P-loop containing nucleoside triphosphate hydrolases"/>
    <property type="match status" value="1"/>
</dbReference>
<keyword evidence="3" id="KW-0173">Coenzyme A biosynthesis</keyword>
<evidence type="ECO:0000256" key="1">
    <source>
        <dbReference type="ARBA" id="ARBA00022741"/>
    </source>
</evidence>
<accession>A0A9D1L8W5</accession>
<comment type="function">
    <text evidence="3">Catalyzes the phosphorylation of the 3'-hydroxyl group of dephosphocoenzyme A to form coenzyme A.</text>
</comment>
<keyword evidence="3" id="KW-0963">Cytoplasm</keyword>
<protein>
    <recommendedName>
        <fullName evidence="3 4">Dephospho-CoA kinase</fullName>
        <ecNumber evidence="3 4">2.7.1.24</ecNumber>
    </recommendedName>
    <alternativeName>
        <fullName evidence="3">Dephosphocoenzyme A kinase</fullName>
    </alternativeName>
</protein>
<comment type="catalytic activity">
    <reaction evidence="3">
        <text>3'-dephospho-CoA + ATP = ADP + CoA + H(+)</text>
        <dbReference type="Rhea" id="RHEA:18245"/>
        <dbReference type="ChEBI" id="CHEBI:15378"/>
        <dbReference type="ChEBI" id="CHEBI:30616"/>
        <dbReference type="ChEBI" id="CHEBI:57287"/>
        <dbReference type="ChEBI" id="CHEBI:57328"/>
        <dbReference type="ChEBI" id="CHEBI:456216"/>
        <dbReference type="EC" id="2.7.1.24"/>
    </reaction>
</comment>
<dbReference type="GO" id="GO:0005737">
    <property type="term" value="C:cytoplasm"/>
    <property type="evidence" value="ECO:0007669"/>
    <property type="project" value="UniProtKB-SubCell"/>
</dbReference>